<dbReference type="Pfam" id="PF11167">
    <property type="entry name" value="DUF2953"/>
    <property type="match status" value="1"/>
</dbReference>
<protein>
    <submittedName>
        <fullName evidence="2">DUF2953 domain-containing protein</fullName>
    </submittedName>
</protein>
<dbReference type="RefSeq" id="WP_249315352.1">
    <property type="nucleotide sequence ID" value="NZ_JACRSR010000001.1"/>
</dbReference>
<dbReference type="InterPro" id="IPR021338">
    <property type="entry name" value="DUF2953"/>
</dbReference>
<comment type="caution">
    <text evidence="2">The sequence shown here is derived from an EMBL/GenBank/DDBJ whole genome shotgun (WGS) entry which is preliminary data.</text>
</comment>
<keyword evidence="1" id="KW-0472">Membrane</keyword>
<dbReference type="Proteomes" id="UP000623172">
    <property type="component" value="Unassembled WGS sequence"/>
</dbReference>
<evidence type="ECO:0000256" key="1">
    <source>
        <dbReference type="SAM" id="Phobius"/>
    </source>
</evidence>
<accession>A0A926D4A6</accession>
<reference evidence="2" key="1">
    <citation type="submission" date="2020-08" db="EMBL/GenBank/DDBJ databases">
        <title>Genome public.</title>
        <authorList>
            <person name="Liu C."/>
            <person name="Sun Q."/>
        </authorList>
    </citation>
    <scope>NUCLEOTIDE SEQUENCE</scope>
    <source>
        <strain evidence="2">NSJ-53</strain>
    </source>
</reference>
<keyword evidence="3" id="KW-1185">Reference proteome</keyword>
<name>A0A926D4A6_9FIRM</name>
<feature type="transmembrane region" description="Helical" evidence="1">
    <location>
        <begin position="113"/>
        <end position="131"/>
    </location>
</feature>
<feature type="transmembrane region" description="Helical" evidence="1">
    <location>
        <begin position="151"/>
        <end position="174"/>
    </location>
</feature>
<dbReference type="AlphaFoldDB" id="A0A926D4A6"/>
<evidence type="ECO:0000313" key="3">
    <source>
        <dbReference type="Proteomes" id="UP000623172"/>
    </source>
</evidence>
<evidence type="ECO:0000313" key="2">
    <source>
        <dbReference type="EMBL" id="MBC8531189.1"/>
    </source>
</evidence>
<keyword evidence="1" id="KW-0812">Transmembrane</keyword>
<sequence>MGVVLFVLFILYLGVCLWTSTIAIEIFLKRDERGIGGSFHLVLWECIRVPIGLSRKRKKPKKPSPMGERLKKAWKRELVMLLKEAALGKHPKLRIGLVELKAELGIADAAKTALLVSGISSALYSFFAPFSRVMVHRPKIFIRPNFNQVCLYGRFHCIIGLSIGHIMIAGIRLLREIWKGRRLNNEPSSYRKHHEDDPGENPGND</sequence>
<organism evidence="2 3">
    <name type="scientific">Gehongia tenuis</name>
    <dbReference type="NCBI Taxonomy" id="2763655"/>
    <lineage>
        <taxon>Bacteria</taxon>
        <taxon>Bacillati</taxon>
        <taxon>Bacillota</taxon>
        <taxon>Clostridia</taxon>
        <taxon>Christensenellales</taxon>
        <taxon>Christensenellaceae</taxon>
        <taxon>Gehongia</taxon>
    </lineage>
</organism>
<dbReference type="EMBL" id="JACRSR010000001">
    <property type="protein sequence ID" value="MBC8531189.1"/>
    <property type="molecule type" value="Genomic_DNA"/>
</dbReference>
<keyword evidence="1" id="KW-1133">Transmembrane helix</keyword>
<proteinExistence type="predicted"/>
<gene>
    <name evidence="2" type="ORF">H8696_04920</name>
</gene>